<gene>
    <name evidence="3" type="ORF">G7078_10665</name>
</gene>
<evidence type="ECO:0000313" key="3">
    <source>
        <dbReference type="EMBL" id="QIL03195.1"/>
    </source>
</evidence>
<name>A0A6G7ZQJ2_9SPHN</name>
<reference evidence="3 4" key="1">
    <citation type="submission" date="2020-03" db="EMBL/GenBank/DDBJ databases">
        <title>Sphingomonas sp. nov., isolated from fish.</title>
        <authorList>
            <person name="Hyun D.-W."/>
            <person name="Bae J.-W."/>
        </authorList>
    </citation>
    <scope>NUCLEOTIDE SEQUENCE [LARGE SCALE GENOMIC DNA]</scope>
    <source>
        <strain evidence="3 4">HDW15C</strain>
    </source>
</reference>
<dbReference type="InterPro" id="IPR050643">
    <property type="entry name" value="Periplasmic_pilus_chap"/>
</dbReference>
<dbReference type="RefSeq" id="WP_166095899.1">
    <property type="nucleotide sequence ID" value="NZ_CP049871.1"/>
</dbReference>
<evidence type="ECO:0000313" key="4">
    <source>
        <dbReference type="Proteomes" id="UP000502502"/>
    </source>
</evidence>
<dbReference type="EMBL" id="CP049871">
    <property type="protein sequence ID" value="QIL03195.1"/>
    <property type="molecule type" value="Genomic_DNA"/>
</dbReference>
<dbReference type="GO" id="GO:0071555">
    <property type="term" value="P:cell wall organization"/>
    <property type="evidence" value="ECO:0007669"/>
    <property type="project" value="InterPro"/>
</dbReference>
<feature type="chain" id="PRO_5026184966" evidence="1">
    <location>
        <begin position="28"/>
        <end position="243"/>
    </location>
</feature>
<dbReference type="Pfam" id="PF00345">
    <property type="entry name" value="PapD_N"/>
    <property type="match status" value="1"/>
</dbReference>
<feature type="signal peptide" evidence="1">
    <location>
        <begin position="1"/>
        <end position="27"/>
    </location>
</feature>
<dbReference type="PANTHER" id="PTHR30251:SF4">
    <property type="entry name" value="SLR1668 PROTEIN"/>
    <property type="match status" value="1"/>
</dbReference>
<dbReference type="InterPro" id="IPR016147">
    <property type="entry name" value="Pili_assmbl_chaperone_N"/>
</dbReference>
<dbReference type="InterPro" id="IPR008962">
    <property type="entry name" value="PapD-like_sf"/>
</dbReference>
<dbReference type="PANTHER" id="PTHR30251">
    <property type="entry name" value="PILUS ASSEMBLY CHAPERONE"/>
    <property type="match status" value="1"/>
</dbReference>
<dbReference type="KEGG" id="ssin:G7078_10665"/>
<dbReference type="Gene3D" id="2.60.40.10">
    <property type="entry name" value="Immunoglobulins"/>
    <property type="match status" value="1"/>
</dbReference>
<organism evidence="3 4">
    <name type="scientific">Sphingomonas sinipercae</name>
    <dbReference type="NCBI Taxonomy" id="2714944"/>
    <lineage>
        <taxon>Bacteria</taxon>
        <taxon>Pseudomonadati</taxon>
        <taxon>Pseudomonadota</taxon>
        <taxon>Alphaproteobacteria</taxon>
        <taxon>Sphingomonadales</taxon>
        <taxon>Sphingomonadaceae</taxon>
        <taxon>Sphingomonas</taxon>
    </lineage>
</organism>
<protein>
    <submittedName>
        <fullName evidence="3">Molecular chaperone</fullName>
    </submittedName>
</protein>
<dbReference type="AlphaFoldDB" id="A0A6G7ZQJ2"/>
<evidence type="ECO:0000256" key="1">
    <source>
        <dbReference type="SAM" id="SignalP"/>
    </source>
</evidence>
<keyword evidence="1" id="KW-0732">Signal</keyword>
<dbReference type="Proteomes" id="UP000502502">
    <property type="component" value="Chromosome"/>
</dbReference>
<keyword evidence="4" id="KW-1185">Reference proteome</keyword>
<evidence type="ECO:0000259" key="2">
    <source>
        <dbReference type="Pfam" id="PF00345"/>
    </source>
</evidence>
<dbReference type="SUPFAM" id="SSF49354">
    <property type="entry name" value="PapD-like"/>
    <property type="match status" value="1"/>
</dbReference>
<sequence length="243" mass="25628">MPRKFRFACLNGLALALGVFGVQPAAASTFQINPVLVEVKPDKAAALITVDNVGTEPVVIRTKVLAWRQAAGADVYEDTRDIVLSPPLARIAAGGSQVIRLGPKARDRASEKAYRIIIEEVPSQKSVSGTVTMLLRFDVPCFILTANPAQPVLAWKATRSADGLVTLSASNAGGSRFQITSLQWGFASGGTGKHQGRPGTILAGGMKSWKIGSAPRARSGELLTVRFAGGKGEQSVQVPLQPN</sequence>
<proteinExistence type="predicted"/>
<dbReference type="InterPro" id="IPR013783">
    <property type="entry name" value="Ig-like_fold"/>
</dbReference>
<dbReference type="GO" id="GO:0030288">
    <property type="term" value="C:outer membrane-bounded periplasmic space"/>
    <property type="evidence" value="ECO:0007669"/>
    <property type="project" value="InterPro"/>
</dbReference>
<accession>A0A6G7ZQJ2</accession>
<feature type="domain" description="Pili assembly chaperone N-terminal" evidence="2">
    <location>
        <begin position="30"/>
        <end position="143"/>
    </location>
</feature>